<reference evidence="1" key="1">
    <citation type="submission" date="2023-04" db="EMBL/GenBank/DDBJ databases">
        <title>A chromosome-level genome assembly of the parasitoid wasp Eretmocerus hayati.</title>
        <authorList>
            <person name="Zhong Y."/>
            <person name="Liu S."/>
            <person name="Liu Y."/>
        </authorList>
    </citation>
    <scope>NUCLEOTIDE SEQUENCE</scope>
    <source>
        <strain evidence="1">ZJU_SS_LIU_2023</strain>
    </source>
</reference>
<protein>
    <submittedName>
        <fullName evidence="1">Uncharacterized protein</fullName>
    </submittedName>
</protein>
<comment type="caution">
    <text evidence="1">The sequence shown here is derived from an EMBL/GenBank/DDBJ whole genome shotgun (WGS) entry which is preliminary data.</text>
</comment>
<dbReference type="EMBL" id="CM056741">
    <property type="protein sequence ID" value="KAJ8685557.1"/>
    <property type="molecule type" value="Genomic_DNA"/>
</dbReference>
<gene>
    <name evidence="1" type="ORF">QAD02_021350</name>
</gene>
<dbReference type="Proteomes" id="UP001239111">
    <property type="component" value="Chromosome 1"/>
</dbReference>
<accession>A0ACC2PT68</accession>
<evidence type="ECO:0000313" key="2">
    <source>
        <dbReference type="Proteomes" id="UP001239111"/>
    </source>
</evidence>
<proteinExistence type="predicted"/>
<organism evidence="1 2">
    <name type="scientific">Eretmocerus hayati</name>
    <dbReference type="NCBI Taxonomy" id="131215"/>
    <lineage>
        <taxon>Eukaryota</taxon>
        <taxon>Metazoa</taxon>
        <taxon>Ecdysozoa</taxon>
        <taxon>Arthropoda</taxon>
        <taxon>Hexapoda</taxon>
        <taxon>Insecta</taxon>
        <taxon>Pterygota</taxon>
        <taxon>Neoptera</taxon>
        <taxon>Endopterygota</taxon>
        <taxon>Hymenoptera</taxon>
        <taxon>Apocrita</taxon>
        <taxon>Proctotrupomorpha</taxon>
        <taxon>Chalcidoidea</taxon>
        <taxon>Aphelinidae</taxon>
        <taxon>Aphelininae</taxon>
        <taxon>Eretmocerus</taxon>
    </lineage>
</organism>
<evidence type="ECO:0000313" key="1">
    <source>
        <dbReference type="EMBL" id="KAJ8685557.1"/>
    </source>
</evidence>
<keyword evidence="2" id="KW-1185">Reference proteome</keyword>
<name>A0ACC2PT68_9HYME</name>
<sequence>MNQDVLVRKEGSHTLKPAKVSKICERPRSYELTSRDGSKIERNRRAIHKSSKNPLVITDDYDDYSDHDIHDDHSENPPEGKYIDMSCTHHAGLSSQNNTESDCGNARPARQRKIPGYLKDYVC</sequence>